<evidence type="ECO:0000313" key="1">
    <source>
        <dbReference type="EMBL" id="MYD91901.1"/>
    </source>
</evidence>
<dbReference type="AlphaFoldDB" id="A0A6B1DWZ7"/>
<dbReference type="EMBL" id="VXPY01000120">
    <property type="protein sequence ID" value="MYD91901.1"/>
    <property type="molecule type" value="Genomic_DNA"/>
</dbReference>
<comment type="caution">
    <text evidence="1">The sequence shown here is derived from an EMBL/GenBank/DDBJ whole genome shotgun (WGS) entry which is preliminary data.</text>
</comment>
<dbReference type="Pfam" id="PF19570">
    <property type="entry name" value="DUF6088"/>
    <property type="match status" value="1"/>
</dbReference>
<sequence length="202" mass="21815">MTGLSSRILQLADESAEGTLLCANALLHLGTRAAVDQALSRLARRGELMRICQGVYVRPVQTRFGPCPPSIPKVLSSLSTLWGETIVDAGGREANALGLTNQVPVRLVCLTSGPNRKLKFGRQIVELRHAPRWQLTAPHQPAGAVVRALAWLGPGEVEEGLEQVGRRLLPEDLRELAKLRAVMPSWMAQSVSALVADGQHAL</sequence>
<gene>
    <name evidence="1" type="ORF">F4Y08_16490</name>
</gene>
<accession>A0A6B1DWZ7</accession>
<proteinExistence type="predicted"/>
<reference evidence="1" key="1">
    <citation type="submission" date="2019-09" db="EMBL/GenBank/DDBJ databases">
        <title>Characterisation of the sponge microbiome using genome-centric metagenomics.</title>
        <authorList>
            <person name="Engelberts J.P."/>
            <person name="Robbins S.J."/>
            <person name="De Goeij J.M."/>
            <person name="Aranda M."/>
            <person name="Bell S.C."/>
            <person name="Webster N.S."/>
        </authorList>
    </citation>
    <scope>NUCLEOTIDE SEQUENCE</scope>
    <source>
        <strain evidence="1">SB0662_bin_9</strain>
    </source>
</reference>
<organism evidence="1">
    <name type="scientific">Caldilineaceae bacterium SB0662_bin_9</name>
    <dbReference type="NCBI Taxonomy" id="2605258"/>
    <lineage>
        <taxon>Bacteria</taxon>
        <taxon>Bacillati</taxon>
        <taxon>Chloroflexota</taxon>
        <taxon>Caldilineae</taxon>
        <taxon>Caldilineales</taxon>
        <taxon>Caldilineaceae</taxon>
    </lineage>
</organism>
<protein>
    <submittedName>
        <fullName evidence="1">Type IV toxin-antitoxin system AbiEi family antitoxin domain-containing protein</fullName>
    </submittedName>
</protein>
<dbReference type="InterPro" id="IPR045738">
    <property type="entry name" value="DUF6088"/>
</dbReference>
<name>A0A6B1DWZ7_9CHLR</name>